<evidence type="ECO:0000313" key="5">
    <source>
        <dbReference type="EMBL" id="ODM01796.1"/>
    </source>
</evidence>
<dbReference type="GO" id="GO:0033712">
    <property type="term" value="F:1,5-anhydro-D-fructose reductase (1,5-anhydro-D-mannitol-forming) activity"/>
    <property type="evidence" value="ECO:0007669"/>
    <property type="project" value="UniProtKB-EC"/>
</dbReference>
<proteinExistence type="inferred from homology"/>
<dbReference type="Gene3D" id="3.40.50.720">
    <property type="entry name" value="NAD(P)-binding Rossmann-like Domain"/>
    <property type="match status" value="1"/>
</dbReference>
<evidence type="ECO:0000259" key="4">
    <source>
        <dbReference type="Pfam" id="PF22725"/>
    </source>
</evidence>
<dbReference type="Pfam" id="PF22725">
    <property type="entry name" value="GFO_IDH_MocA_C3"/>
    <property type="match status" value="1"/>
</dbReference>
<comment type="similarity">
    <text evidence="1">Belongs to the Gfo/Idh/MocA family.</text>
</comment>
<feature type="domain" description="GFO/IDH/MocA-like oxidoreductase" evidence="4">
    <location>
        <begin position="132"/>
        <end position="245"/>
    </location>
</feature>
<dbReference type="InterPro" id="IPR050984">
    <property type="entry name" value="Gfo/Idh/MocA_domain"/>
</dbReference>
<dbReference type="Pfam" id="PF01408">
    <property type="entry name" value="GFO_IDH_MocA"/>
    <property type="match status" value="1"/>
</dbReference>
<organism evidence="5 6">
    <name type="scientific">Eisenbergiella tayi</name>
    <dbReference type="NCBI Taxonomy" id="1432052"/>
    <lineage>
        <taxon>Bacteria</taxon>
        <taxon>Bacillati</taxon>
        <taxon>Bacillota</taxon>
        <taxon>Clostridia</taxon>
        <taxon>Lachnospirales</taxon>
        <taxon>Lachnospiraceae</taxon>
        <taxon>Eisenbergiella</taxon>
    </lineage>
</organism>
<dbReference type="Proteomes" id="UP000094067">
    <property type="component" value="Unassembled WGS sequence"/>
</dbReference>
<evidence type="ECO:0000256" key="1">
    <source>
        <dbReference type="ARBA" id="ARBA00010928"/>
    </source>
</evidence>
<accession>A0A1E3A0S1</accession>
<dbReference type="PANTHER" id="PTHR22604">
    <property type="entry name" value="OXIDOREDUCTASES"/>
    <property type="match status" value="1"/>
</dbReference>
<reference evidence="5 6" key="1">
    <citation type="submission" date="2016-07" db="EMBL/GenBank/DDBJ databases">
        <title>Characterization of isolates of Eisenbergiella tayi derived from blood cultures, using whole genome sequencing.</title>
        <authorList>
            <person name="Burdz T."/>
            <person name="Wiebe D."/>
            <person name="Huynh C."/>
            <person name="Bernard K."/>
        </authorList>
    </citation>
    <scope>NUCLEOTIDE SEQUENCE [LARGE SCALE GENOMIC DNA]</scope>
    <source>
        <strain evidence="5 6">NML 110608</strain>
    </source>
</reference>
<sequence length="325" mass="36045">MKKMRMAIIGAGGIAVCMAKTIAEMDNVEAYAIGSRSQEKADRFAEEYGFQKAYGSYEELVKDENVDLVYIATPHSEHFANAKLCIQHGKPVLCEKSFTANAKQARELIAMAEKAGVFITEAIWVRYMPMLQTIRKELESGSIGEPKLLTANLGYVAADSYRMRTPELAGGALLDVGVYPLNFALMIFGTDIAKVTSTCTYMDTGVDEQNSAALVYEDGKMAVINSSVLVFSDRKGIIHGTKGSMVIENINNFESLTVYDGEHKEIKYIERPAQISGYEYEVEACMRALETGALECPEMPHAETIRVMDILDGMRAEWGIRYPFE</sequence>
<dbReference type="SUPFAM" id="SSF51735">
    <property type="entry name" value="NAD(P)-binding Rossmann-fold domains"/>
    <property type="match status" value="1"/>
</dbReference>
<evidence type="ECO:0000256" key="2">
    <source>
        <dbReference type="ARBA" id="ARBA00023002"/>
    </source>
</evidence>
<dbReference type="EC" id="1.1.1.292" evidence="5"/>
<evidence type="ECO:0000259" key="3">
    <source>
        <dbReference type="Pfam" id="PF01408"/>
    </source>
</evidence>
<protein>
    <submittedName>
        <fullName evidence="5">1,5-anhydro-D-fructose reductase</fullName>
        <ecNumber evidence="5">1.1.1.292</ecNumber>
    </submittedName>
</protein>
<name>A0A1E3A0S1_9FIRM</name>
<dbReference type="AlphaFoldDB" id="A0A1E3A0S1"/>
<keyword evidence="2 5" id="KW-0560">Oxidoreductase</keyword>
<comment type="caution">
    <text evidence="5">The sequence shown here is derived from an EMBL/GenBank/DDBJ whole genome shotgun (WGS) entry which is preliminary data.</text>
</comment>
<feature type="domain" description="Gfo/Idh/MocA-like oxidoreductase N-terminal" evidence="3">
    <location>
        <begin position="4"/>
        <end position="119"/>
    </location>
</feature>
<dbReference type="InterPro" id="IPR000683">
    <property type="entry name" value="Gfo/Idh/MocA-like_OxRdtase_N"/>
</dbReference>
<dbReference type="InterPro" id="IPR036291">
    <property type="entry name" value="NAD(P)-bd_dom_sf"/>
</dbReference>
<dbReference type="Gene3D" id="3.30.360.10">
    <property type="entry name" value="Dihydrodipicolinate Reductase, domain 2"/>
    <property type="match status" value="1"/>
</dbReference>
<dbReference type="GO" id="GO:0000166">
    <property type="term" value="F:nucleotide binding"/>
    <property type="evidence" value="ECO:0007669"/>
    <property type="project" value="InterPro"/>
</dbReference>
<dbReference type="InterPro" id="IPR055170">
    <property type="entry name" value="GFO_IDH_MocA-like_dom"/>
</dbReference>
<dbReference type="PANTHER" id="PTHR22604:SF105">
    <property type="entry name" value="TRANS-1,2-DIHYDROBENZENE-1,2-DIOL DEHYDROGENASE"/>
    <property type="match status" value="1"/>
</dbReference>
<gene>
    <name evidence="5" type="primary">afr_4</name>
    <name evidence="5" type="ORF">BEI61_05788</name>
</gene>
<evidence type="ECO:0000313" key="6">
    <source>
        <dbReference type="Proteomes" id="UP000094067"/>
    </source>
</evidence>
<dbReference type="SUPFAM" id="SSF55347">
    <property type="entry name" value="Glyceraldehyde-3-phosphate dehydrogenase-like, C-terminal domain"/>
    <property type="match status" value="1"/>
</dbReference>
<dbReference type="EMBL" id="MCGH01000005">
    <property type="protein sequence ID" value="ODM01796.1"/>
    <property type="molecule type" value="Genomic_DNA"/>
</dbReference>